<dbReference type="Proteomes" id="UP000436088">
    <property type="component" value="Unassembled WGS sequence"/>
</dbReference>
<sequence>MDAYQQQQQQPHRYMRPPPPQPQQQPPAPADPHLQQQHYYQYQPPPQPHPPRAAAAPPSGSWYSNQFQYQQQQQQHNHSHSAPQYHPPPHPPSPQQPPYQWGPPPHPDHSAYPLPHSLPFPPHPHNGSNHLPPPPPPPVHRPYMPPSQIPNTFSHVNQECNNTNWSHHQAHNNVEDWGAKAREWANTRAAMQDQNGQPQITPAGRPEEQNHFHDPYSQAVDSHYMDAQQSLPISSYQQFPVPAVSPHVPPATYPNETLSNSSRPSCIFLMLVRPTMLEMELLLWIRTVDFFTKKVCLPVHLFICRSLC</sequence>
<evidence type="ECO:0000313" key="2">
    <source>
        <dbReference type="EMBL" id="KAE8711694.1"/>
    </source>
</evidence>
<feature type="region of interest" description="Disordered" evidence="1">
    <location>
        <begin position="189"/>
        <end position="212"/>
    </location>
</feature>
<dbReference type="AlphaFoldDB" id="A0A6A3B3T0"/>
<dbReference type="EMBL" id="VEPZ02000908">
    <property type="protein sequence ID" value="KAE8711694.1"/>
    <property type="molecule type" value="Genomic_DNA"/>
</dbReference>
<organism evidence="2 3">
    <name type="scientific">Hibiscus syriacus</name>
    <name type="common">Rose of Sharon</name>
    <dbReference type="NCBI Taxonomy" id="106335"/>
    <lineage>
        <taxon>Eukaryota</taxon>
        <taxon>Viridiplantae</taxon>
        <taxon>Streptophyta</taxon>
        <taxon>Embryophyta</taxon>
        <taxon>Tracheophyta</taxon>
        <taxon>Spermatophyta</taxon>
        <taxon>Magnoliopsida</taxon>
        <taxon>eudicotyledons</taxon>
        <taxon>Gunneridae</taxon>
        <taxon>Pentapetalae</taxon>
        <taxon>rosids</taxon>
        <taxon>malvids</taxon>
        <taxon>Malvales</taxon>
        <taxon>Malvaceae</taxon>
        <taxon>Malvoideae</taxon>
        <taxon>Hibiscus</taxon>
    </lineage>
</organism>
<feature type="compositionally biased region" description="Low complexity" evidence="1">
    <location>
        <begin position="31"/>
        <end position="42"/>
    </location>
</feature>
<gene>
    <name evidence="2" type="ORF">F3Y22_tig00110279pilonHSYRG00034</name>
</gene>
<feature type="compositionally biased region" description="Pro residues" evidence="1">
    <location>
        <begin position="131"/>
        <end position="148"/>
    </location>
</feature>
<reference evidence="2" key="1">
    <citation type="submission" date="2019-09" db="EMBL/GenBank/DDBJ databases">
        <title>Draft genome information of white flower Hibiscus syriacus.</title>
        <authorList>
            <person name="Kim Y.-M."/>
        </authorList>
    </citation>
    <scope>NUCLEOTIDE SEQUENCE [LARGE SCALE GENOMIC DNA]</scope>
    <source>
        <strain evidence="2">YM2019G1</strain>
    </source>
</reference>
<proteinExistence type="predicted"/>
<evidence type="ECO:0000313" key="3">
    <source>
        <dbReference type="Proteomes" id="UP000436088"/>
    </source>
</evidence>
<comment type="caution">
    <text evidence="2">The sequence shown here is derived from an EMBL/GenBank/DDBJ whole genome shotgun (WGS) entry which is preliminary data.</text>
</comment>
<feature type="compositionally biased region" description="Low complexity" evidence="1">
    <location>
        <begin position="52"/>
        <end position="84"/>
    </location>
</feature>
<feature type="region of interest" description="Disordered" evidence="1">
    <location>
        <begin position="1"/>
        <end position="157"/>
    </location>
</feature>
<accession>A0A6A3B3T0</accession>
<feature type="compositionally biased region" description="Low complexity" evidence="1">
    <location>
        <begin position="1"/>
        <end position="12"/>
    </location>
</feature>
<keyword evidence="3" id="KW-1185">Reference proteome</keyword>
<name>A0A6A3B3T0_HIBSY</name>
<protein>
    <submittedName>
        <fullName evidence="2">Uncharacterized protein</fullName>
    </submittedName>
</protein>
<feature type="compositionally biased region" description="Pro residues" evidence="1">
    <location>
        <begin position="85"/>
        <end position="105"/>
    </location>
</feature>
<feature type="compositionally biased region" description="Pro residues" evidence="1">
    <location>
        <begin position="16"/>
        <end position="30"/>
    </location>
</feature>
<evidence type="ECO:0000256" key="1">
    <source>
        <dbReference type="SAM" id="MobiDB-lite"/>
    </source>
</evidence>